<evidence type="ECO:0000313" key="1">
    <source>
        <dbReference type="EMBL" id="KAF9764409.1"/>
    </source>
</evidence>
<comment type="caution">
    <text evidence="1">The sequence shown here is derived from an EMBL/GenBank/DDBJ whole genome shotgun (WGS) entry which is preliminary data.</text>
</comment>
<name>A0A9P6H035_9MICR</name>
<protein>
    <submittedName>
        <fullName evidence="1">Uncharacterized protein</fullName>
    </submittedName>
</protein>
<organism evidence="1 2">
    <name type="scientific">Nosema granulosis</name>
    <dbReference type="NCBI Taxonomy" id="83296"/>
    <lineage>
        <taxon>Eukaryota</taxon>
        <taxon>Fungi</taxon>
        <taxon>Fungi incertae sedis</taxon>
        <taxon>Microsporidia</taxon>
        <taxon>Nosematidae</taxon>
        <taxon>Nosema</taxon>
    </lineage>
</organism>
<gene>
    <name evidence="1" type="ORF">NGRA_0591</name>
</gene>
<dbReference type="AlphaFoldDB" id="A0A9P6H035"/>
<accession>A0A9P6H035</accession>
<evidence type="ECO:0000313" key="2">
    <source>
        <dbReference type="Proteomes" id="UP000740883"/>
    </source>
</evidence>
<dbReference type="Gene3D" id="2.80.10.50">
    <property type="match status" value="1"/>
</dbReference>
<reference evidence="1 2" key="1">
    <citation type="journal article" date="2020" name="Genome Biol. Evol.">
        <title>Comparative genomics of strictly vertically transmitted, feminizing microsporidia endosymbionts of amphipod crustaceans.</title>
        <authorList>
            <person name="Cormier A."/>
            <person name="Chebbi M.A."/>
            <person name="Giraud I."/>
            <person name="Wattier R."/>
            <person name="Teixeira M."/>
            <person name="Gilbert C."/>
            <person name="Rigaud T."/>
            <person name="Cordaux R."/>
        </authorList>
    </citation>
    <scope>NUCLEOTIDE SEQUENCE [LARGE SCALE GENOMIC DNA]</scope>
    <source>
        <strain evidence="1 2">Ou3-Ou53</strain>
    </source>
</reference>
<keyword evidence="2" id="KW-1185">Reference proteome</keyword>
<dbReference type="SUPFAM" id="SSF50370">
    <property type="entry name" value="Ricin B-like lectins"/>
    <property type="match status" value="1"/>
</dbReference>
<dbReference type="EMBL" id="SBJO01000024">
    <property type="protein sequence ID" value="KAF9764409.1"/>
    <property type="molecule type" value="Genomic_DNA"/>
</dbReference>
<dbReference type="InterPro" id="IPR035992">
    <property type="entry name" value="Ricin_B-like_lectins"/>
</dbReference>
<dbReference type="Proteomes" id="UP000740883">
    <property type="component" value="Unassembled WGS sequence"/>
</dbReference>
<proteinExistence type="predicted"/>
<sequence>MLQLLYLCIVISKRVNIVYSEDSTLKLAVLRKGKGATVRIMKEEDIPDYSDQDSFHINGEETLIENSGEFVCGKSSGMGVVMCESEDSKRSMFKIIKKGDNVKLQTDKNLCLTKAGFDKKTNGHYVHLKKCKNDKNQEFDIVDVSSPSFEPTTKDTSKEITPTSLEIDFNLPAATAYSPSMSRYLRRHSTNVTEKLSPSEYHEFDFEIPSKLRESSQPSKNFSSSVYRKSLLSDSYPQSSYQKLKTSYKYLPSAYFDLIGADNMDKSFSRSNGYRKRTITTSTSY</sequence>